<keyword evidence="1" id="KW-0812">Transmembrane</keyword>
<evidence type="ECO:0000313" key="3">
    <source>
        <dbReference type="Proteomes" id="UP000553059"/>
    </source>
</evidence>
<protein>
    <recommendedName>
        <fullName evidence="4">ABC-transporter type IV</fullName>
    </recommendedName>
</protein>
<evidence type="ECO:0000256" key="1">
    <source>
        <dbReference type="SAM" id="Phobius"/>
    </source>
</evidence>
<gene>
    <name evidence="2" type="ORF">GX523_11920</name>
</gene>
<dbReference type="InterPro" id="IPR010540">
    <property type="entry name" value="CmpB_TMEM229"/>
</dbReference>
<comment type="caution">
    <text evidence="2">The sequence shown here is derived from an EMBL/GenBank/DDBJ whole genome shotgun (WGS) entry which is preliminary data.</text>
</comment>
<feature type="transmembrane region" description="Helical" evidence="1">
    <location>
        <begin position="103"/>
        <end position="119"/>
    </location>
</feature>
<organism evidence="2 3">
    <name type="scientific">Desulfitobacterium dehalogenans</name>
    <dbReference type="NCBI Taxonomy" id="36854"/>
    <lineage>
        <taxon>Bacteria</taxon>
        <taxon>Bacillati</taxon>
        <taxon>Bacillota</taxon>
        <taxon>Clostridia</taxon>
        <taxon>Eubacteriales</taxon>
        <taxon>Desulfitobacteriaceae</taxon>
        <taxon>Desulfitobacterium</taxon>
    </lineage>
</organism>
<feature type="transmembrane region" description="Helical" evidence="1">
    <location>
        <begin position="61"/>
        <end position="83"/>
    </location>
</feature>
<accession>A0A7C6Z562</accession>
<sequence length="147" mass="17040">MDKKGLVKYLFIIIIIGMVYLSLEAIWKGWTHVSMLFVGGICGLFIGLLNQKTNLKVYKQVLVGLPAVLTIELFSGLFINKYLGLAVWDYSDKLGNVLGQICPQYSLLWVLLIPFGIWLDDYIRWKWFNEGSHYPIYENYIELITLR</sequence>
<evidence type="ECO:0008006" key="4">
    <source>
        <dbReference type="Google" id="ProtNLM"/>
    </source>
</evidence>
<feature type="transmembrane region" description="Helical" evidence="1">
    <location>
        <begin position="7"/>
        <end position="23"/>
    </location>
</feature>
<proteinExistence type="predicted"/>
<keyword evidence="1" id="KW-1133">Transmembrane helix</keyword>
<keyword evidence="1" id="KW-0472">Membrane</keyword>
<dbReference type="Proteomes" id="UP000553059">
    <property type="component" value="Unassembled WGS sequence"/>
</dbReference>
<evidence type="ECO:0000313" key="2">
    <source>
        <dbReference type="EMBL" id="HHY27425.1"/>
    </source>
</evidence>
<reference evidence="2 3" key="1">
    <citation type="journal article" date="2020" name="Biotechnol. Biofuels">
        <title>New insights from the biogas microbiome by comprehensive genome-resolved metagenomics of nearly 1600 species originating from multiple anaerobic digesters.</title>
        <authorList>
            <person name="Campanaro S."/>
            <person name="Treu L."/>
            <person name="Rodriguez-R L.M."/>
            <person name="Kovalovszki A."/>
            <person name="Ziels R.M."/>
            <person name="Maus I."/>
            <person name="Zhu X."/>
            <person name="Kougias P.G."/>
            <person name="Basile A."/>
            <person name="Luo G."/>
            <person name="Schluter A."/>
            <person name="Konstantinidis K.T."/>
            <person name="Angelidaki I."/>
        </authorList>
    </citation>
    <scope>NUCLEOTIDE SEQUENCE [LARGE SCALE GENOMIC DNA]</scope>
    <source>
        <strain evidence="2">AS05jafATM_4</strain>
    </source>
</reference>
<dbReference type="Pfam" id="PF06541">
    <property type="entry name" value="ABC_trans_CmpB"/>
    <property type="match status" value="1"/>
</dbReference>
<dbReference type="EMBL" id="DUTF01000256">
    <property type="protein sequence ID" value="HHY27425.1"/>
    <property type="molecule type" value="Genomic_DNA"/>
</dbReference>
<feature type="transmembrane region" description="Helical" evidence="1">
    <location>
        <begin position="29"/>
        <end position="49"/>
    </location>
</feature>
<name>A0A7C6Z562_9FIRM</name>
<dbReference type="AlphaFoldDB" id="A0A7C6Z562"/>